<organism evidence="4 5">
    <name type="scientific">Quillaja saponaria</name>
    <name type="common">Soap bark tree</name>
    <dbReference type="NCBI Taxonomy" id="32244"/>
    <lineage>
        <taxon>Eukaryota</taxon>
        <taxon>Viridiplantae</taxon>
        <taxon>Streptophyta</taxon>
        <taxon>Embryophyta</taxon>
        <taxon>Tracheophyta</taxon>
        <taxon>Spermatophyta</taxon>
        <taxon>Magnoliopsida</taxon>
        <taxon>eudicotyledons</taxon>
        <taxon>Gunneridae</taxon>
        <taxon>Pentapetalae</taxon>
        <taxon>rosids</taxon>
        <taxon>fabids</taxon>
        <taxon>Fabales</taxon>
        <taxon>Quillajaceae</taxon>
        <taxon>Quillaja</taxon>
    </lineage>
</organism>
<dbReference type="EMBL" id="JARAOO010000003">
    <property type="protein sequence ID" value="KAJ7974264.1"/>
    <property type="molecule type" value="Genomic_DNA"/>
</dbReference>
<evidence type="ECO:0000313" key="4">
    <source>
        <dbReference type="EMBL" id="KAJ7974264.1"/>
    </source>
</evidence>
<feature type="domain" description="Serpin" evidence="3">
    <location>
        <begin position="17"/>
        <end position="210"/>
    </location>
</feature>
<evidence type="ECO:0000313" key="5">
    <source>
        <dbReference type="Proteomes" id="UP001163823"/>
    </source>
</evidence>
<keyword evidence="5" id="KW-1185">Reference proteome</keyword>
<reference evidence="4" key="1">
    <citation type="journal article" date="2023" name="Science">
        <title>Elucidation of the pathway for biosynthesis of saponin adjuvants from the soapbark tree.</title>
        <authorList>
            <person name="Reed J."/>
            <person name="Orme A."/>
            <person name="El-Demerdash A."/>
            <person name="Owen C."/>
            <person name="Martin L.B.B."/>
            <person name="Misra R.C."/>
            <person name="Kikuchi S."/>
            <person name="Rejzek M."/>
            <person name="Martin A.C."/>
            <person name="Harkess A."/>
            <person name="Leebens-Mack J."/>
            <person name="Louveau T."/>
            <person name="Stephenson M.J."/>
            <person name="Osbourn A."/>
        </authorList>
    </citation>
    <scope>NUCLEOTIDE SEQUENCE</scope>
    <source>
        <strain evidence="4">S10</strain>
    </source>
</reference>
<dbReference type="SMART" id="SM00093">
    <property type="entry name" value="SERPIN"/>
    <property type="match status" value="1"/>
</dbReference>
<comment type="similarity">
    <text evidence="1 2">Belongs to the serpin family.</text>
</comment>
<dbReference type="InterPro" id="IPR036186">
    <property type="entry name" value="Serpin_sf"/>
</dbReference>
<dbReference type="SUPFAM" id="SSF56574">
    <property type="entry name" value="Serpins"/>
    <property type="match status" value="1"/>
</dbReference>
<dbReference type="PANTHER" id="PTHR11461:SF340">
    <property type="entry name" value="SERPIN DOMAIN-CONTAINING PROTEIN"/>
    <property type="match status" value="1"/>
</dbReference>
<evidence type="ECO:0000256" key="2">
    <source>
        <dbReference type="RuleBase" id="RU000411"/>
    </source>
</evidence>
<evidence type="ECO:0000259" key="3">
    <source>
        <dbReference type="SMART" id="SM00093"/>
    </source>
</evidence>
<dbReference type="InterPro" id="IPR000215">
    <property type="entry name" value="Serpin_fam"/>
</dbReference>
<protein>
    <submittedName>
        <fullName evidence="4">Serpin-ZX like</fullName>
    </submittedName>
</protein>
<sequence length="210" mass="23082">MESSKTFTASFKTDFCLQLAYKVLLKQVENGSNFVSSPLSLHVMLSLIAAGSKGKTLKQLLSFLGSESIDDLNSLSSEIISCIRLDAGSGSLTRGRPTFSFINGVWVDQSIGLKLSFEEVVKHVYKGQVKEVDFVSKSDEVAHEVNSWTDKATNGLIKVLLPSEALDSQTRLVLANALYFKGAWDRQFDASKTENKNSIFLMGRQCKSPS</sequence>
<accession>A0AAD7Q3W5</accession>
<dbReference type="GO" id="GO:0005615">
    <property type="term" value="C:extracellular space"/>
    <property type="evidence" value="ECO:0007669"/>
    <property type="project" value="InterPro"/>
</dbReference>
<evidence type="ECO:0000256" key="1">
    <source>
        <dbReference type="ARBA" id="ARBA00009500"/>
    </source>
</evidence>
<dbReference type="InterPro" id="IPR042178">
    <property type="entry name" value="Serpin_sf_1"/>
</dbReference>
<dbReference type="GO" id="GO:0004867">
    <property type="term" value="F:serine-type endopeptidase inhibitor activity"/>
    <property type="evidence" value="ECO:0007669"/>
    <property type="project" value="InterPro"/>
</dbReference>
<dbReference type="Pfam" id="PF00079">
    <property type="entry name" value="Serpin"/>
    <property type="match status" value="1"/>
</dbReference>
<dbReference type="Proteomes" id="UP001163823">
    <property type="component" value="Chromosome 3"/>
</dbReference>
<proteinExistence type="inferred from homology"/>
<gene>
    <name evidence="4" type="ORF">O6P43_004363</name>
</gene>
<dbReference type="Gene3D" id="3.30.497.10">
    <property type="entry name" value="Antithrombin, subunit I, domain 2"/>
    <property type="match status" value="1"/>
</dbReference>
<dbReference type="PANTHER" id="PTHR11461">
    <property type="entry name" value="SERINE PROTEASE INHIBITOR, SERPIN"/>
    <property type="match status" value="1"/>
</dbReference>
<name>A0AAD7Q3W5_QUISA</name>
<comment type="caution">
    <text evidence="4">The sequence shown here is derived from an EMBL/GenBank/DDBJ whole genome shotgun (WGS) entry which is preliminary data.</text>
</comment>
<dbReference type="InterPro" id="IPR023796">
    <property type="entry name" value="Serpin_dom"/>
</dbReference>
<dbReference type="AlphaFoldDB" id="A0AAD7Q3W5"/>
<dbReference type="KEGG" id="qsa:O6P43_004363"/>